<feature type="repeat" description="Solcar" evidence="9">
    <location>
        <begin position="45"/>
        <end position="157"/>
    </location>
</feature>
<feature type="repeat" description="Solcar" evidence="9">
    <location>
        <begin position="285"/>
        <end position="379"/>
    </location>
</feature>
<dbReference type="AlphaFoldDB" id="A0AAD4KHE0"/>
<comment type="similarity">
    <text evidence="10">Belongs to the mitochondrial carrier (TC 2.A.29) family.</text>
</comment>
<keyword evidence="13" id="KW-1185">Reference proteome</keyword>
<evidence type="ECO:0000256" key="11">
    <source>
        <dbReference type="SAM" id="MobiDB-lite"/>
    </source>
</evidence>
<dbReference type="GO" id="GO:0015218">
    <property type="term" value="F:pyrimidine nucleotide transmembrane transporter activity"/>
    <property type="evidence" value="ECO:0007669"/>
    <property type="project" value="InterPro"/>
</dbReference>
<keyword evidence="6" id="KW-1133">Transmembrane helix</keyword>
<accession>A0AAD4KHE0</accession>
<dbReference type="GO" id="GO:1990519">
    <property type="term" value="P:pyrimidine nucleotide import into mitochondrion"/>
    <property type="evidence" value="ECO:0007669"/>
    <property type="project" value="TreeGrafter"/>
</dbReference>
<evidence type="ECO:0000256" key="6">
    <source>
        <dbReference type="ARBA" id="ARBA00022989"/>
    </source>
</evidence>
<dbReference type="GeneID" id="70248975"/>
<dbReference type="Proteomes" id="UP001201262">
    <property type="component" value="Unassembled WGS sequence"/>
</dbReference>
<dbReference type="PANTHER" id="PTHR45829">
    <property type="entry name" value="MITOCHONDRIAL CARRIER PROTEIN RIM2"/>
    <property type="match status" value="1"/>
</dbReference>
<dbReference type="EMBL" id="JAJTJA010000013">
    <property type="protein sequence ID" value="KAH8690484.1"/>
    <property type="molecule type" value="Genomic_DNA"/>
</dbReference>
<evidence type="ECO:0000256" key="2">
    <source>
        <dbReference type="ARBA" id="ARBA00022448"/>
    </source>
</evidence>
<evidence type="ECO:0000256" key="7">
    <source>
        <dbReference type="ARBA" id="ARBA00023128"/>
    </source>
</evidence>
<keyword evidence="5" id="KW-0999">Mitochondrion inner membrane</keyword>
<dbReference type="InterPro" id="IPR023395">
    <property type="entry name" value="MCP_dom_sf"/>
</dbReference>
<dbReference type="RefSeq" id="XP_046066680.1">
    <property type="nucleotide sequence ID" value="XM_046218688.1"/>
</dbReference>
<evidence type="ECO:0000313" key="13">
    <source>
        <dbReference type="Proteomes" id="UP001201262"/>
    </source>
</evidence>
<evidence type="ECO:0000256" key="8">
    <source>
        <dbReference type="ARBA" id="ARBA00023136"/>
    </source>
</evidence>
<dbReference type="Gene3D" id="1.50.40.10">
    <property type="entry name" value="Mitochondrial carrier domain"/>
    <property type="match status" value="2"/>
</dbReference>
<keyword evidence="3 9" id="KW-0812">Transmembrane</keyword>
<dbReference type="Pfam" id="PF00153">
    <property type="entry name" value="Mito_carr"/>
    <property type="match status" value="3"/>
</dbReference>
<dbReference type="InterPro" id="IPR049562">
    <property type="entry name" value="SLC25A33/36-like"/>
</dbReference>
<keyword evidence="8 9" id="KW-0472">Membrane</keyword>
<feature type="compositionally biased region" description="Low complexity" evidence="11">
    <location>
        <begin position="1"/>
        <end position="18"/>
    </location>
</feature>
<sequence>MTFSTASHSSSAQAQLPQKLPPGNTITQSKQTGGVVPKKENKPEAKPLAHFVAGGVGGMTAATLTSPLDVLKTRLQSDFYQDQLQALRASHPVRPAPSIIALPRSALLHFKETFQILHTIYKHEGPRALFKGLGPNLIGVVPARAINFYVYGNGKRILSDYLGYHDSMTTPWSVHLGAAAIAGMATGTATNPIWVIKTRLQLDKSNAESGKGGRQYKNSWDCIKQTVRHEGIRGLYKGLSASFLGVTESATQWVLYEQMKIFLARREAAKLADPYHVHSSWDDVELWGGRIAAAGIAKLFAAVATYPHEVVRTRLRQAPVVPVGGGKVQVKYTGLVQCFKVVAREEGLAGLYGGLTPHLLRVVPSAAIMFGMYEFILRLFGTTS</sequence>
<evidence type="ECO:0000256" key="1">
    <source>
        <dbReference type="ARBA" id="ARBA00004448"/>
    </source>
</evidence>
<proteinExistence type="inferred from homology"/>
<comment type="caution">
    <text evidence="12">The sequence shown here is derived from an EMBL/GenBank/DDBJ whole genome shotgun (WGS) entry which is preliminary data.</text>
</comment>
<evidence type="ECO:0000256" key="3">
    <source>
        <dbReference type="ARBA" id="ARBA00022692"/>
    </source>
</evidence>
<feature type="region of interest" description="Disordered" evidence="11">
    <location>
        <begin position="1"/>
        <end position="43"/>
    </location>
</feature>
<feature type="repeat" description="Solcar" evidence="9">
    <location>
        <begin position="170"/>
        <end position="262"/>
    </location>
</feature>
<dbReference type="PANTHER" id="PTHR45829:SF4">
    <property type="entry name" value="MITOCHONDRIAL CARRIER PROTEIN RIM2"/>
    <property type="match status" value="1"/>
</dbReference>
<evidence type="ECO:0000313" key="12">
    <source>
        <dbReference type="EMBL" id="KAH8690484.1"/>
    </source>
</evidence>
<keyword evidence="2 10" id="KW-0813">Transport</keyword>
<evidence type="ECO:0000256" key="4">
    <source>
        <dbReference type="ARBA" id="ARBA00022737"/>
    </source>
</evidence>
<dbReference type="SUPFAM" id="SSF103506">
    <property type="entry name" value="Mitochondrial carrier"/>
    <property type="match status" value="1"/>
</dbReference>
<evidence type="ECO:0000256" key="5">
    <source>
        <dbReference type="ARBA" id="ARBA00022792"/>
    </source>
</evidence>
<keyword evidence="4" id="KW-0677">Repeat</keyword>
<comment type="subcellular location">
    <subcellularLocation>
        <location evidence="1">Mitochondrion inner membrane</location>
        <topology evidence="1">Multi-pass membrane protein</topology>
    </subcellularLocation>
</comment>
<dbReference type="PRINTS" id="PR00926">
    <property type="entry name" value="MITOCARRIER"/>
</dbReference>
<gene>
    <name evidence="12" type="ORF">BGW36DRAFT_400944</name>
</gene>
<organism evidence="12 13">
    <name type="scientific">Talaromyces proteolyticus</name>
    <dbReference type="NCBI Taxonomy" id="1131652"/>
    <lineage>
        <taxon>Eukaryota</taxon>
        <taxon>Fungi</taxon>
        <taxon>Dikarya</taxon>
        <taxon>Ascomycota</taxon>
        <taxon>Pezizomycotina</taxon>
        <taxon>Eurotiomycetes</taxon>
        <taxon>Eurotiomycetidae</taxon>
        <taxon>Eurotiales</taxon>
        <taxon>Trichocomaceae</taxon>
        <taxon>Talaromyces</taxon>
        <taxon>Talaromyces sect. Bacilispori</taxon>
    </lineage>
</organism>
<dbReference type="InterPro" id="IPR018108">
    <property type="entry name" value="MCP_transmembrane"/>
</dbReference>
<dbReference type="GO" id="GO:0005743">
    <property type="term" value="C:mitochondrial inner membrane"/>
    <property type="evidence" value="ECO:0007669"/>
    <property type="project" value="UniProtKB-SubCell"/>
</dbReference>
<dbReference type="InterPro" id="IPR002067">
    <property type="entry name" value="MCP"/>
</dbReference>
<keyword evidence="7" id="KW-0496">Mitochondrion</keyword>
<dbReference type="PROSITE" id="PS50920">
    <property type="entry name" value="SOLCAR"/>
    <property type="match status" value="3"/>
</dbReference>
<reference evidence="12" key="1">
    <citation type="submission" date="2021-12" db="EMBL/GenBank/DDBJ databases">
        <title>Convergent genome expansion in fungi linked to evolution of root-endophyte symbiosis.</title>
        <authorList>
            <consortium name="DOE Joint Genome Institute"/>
            <person name="Ke Y.-H."/>
            <person name="Bonito G."/>
            <person name="Liao H.-L."/>
            <person name="Looney B."/>
            <person name="Rojas-Flechas A."/>
            <person name="Nash J."/>
            <person name="Hameed K."/>
            <person name="Schadt C."/>
            <person name="Martin F."/>
            <person name="Crous P.W."/>
            <person name="Miettinen O."/>
            <person name="Magnuson J.K."/>
            <person name="Labbe J."/>
            <person name="Jacobson D."/>
            <person name="Doktycz M.J."/>
            <person name="Veneault-Fourrey C."/>
            <person name="Kuo A."/>
            <person name="Mondo S."/>
            <person name="Calhoun S."/>
            <person name="Riley R."/>
            <person name="Ohm R."/>
            <person name="LaButti K."/>
            <person name="Andreopoulos B."/>
            <person name="Pangilinan J."/>
            <person name="Nolan M."/>
            <person name="Tritt A."/>
            <person name="Clum A."/>
            <person name="Lipzen A."/>
            <person name="Daum C."/>
            <person name="Barry K."/>
            <person name="Grigoriev I.V."/>
            <person name="Vilgalys R."/>
        </authorList>
    </citation>
    <scope>NUCLEOTIDE SEQUENCE</scope>
    <source>
        <strain evidence="12">PMI_201</strain>
    </source>
</reference>
<evidence type="ECO:0000256" key="9">
    <source>
        <dbReference type="PROSITE-ProRule" id="PRU00282"/>
    </source>
</evidence>
<protein>
    <submittedName>
        <fullName evidence="12">Mitochondrial carrier protein</fullName>
    </submittedName>
</protein>
<evidence type="ECO:0000256" key="10">
    <source>
        <dbReference type="RuleBase" id="RU000488"/>
    </source>
</evidence>
<name>A0AAD4KHE0_9EURO</name>